<evidence type="ECO:0000259" key="10">
    <source>
        <dbReference type="PROSITE" id="PS51176"/>
    </source>
</evidence>
<dbReference type="GO" id="GO:0004665">
    <property type="term" value="F:prephenate dehydrogenase (NADP+) activity"/>
    <property type="evidence" value="ECO:0007669"/>
    <property type="project" value="InterPro"/>
</dbReference>
<dbReference type="Pfam" id="PF20463">
    <property type="entry name" value="PDH_C"/>
    <property type="match status" value="1"/>
</dbReference>
<dbReference type="SUPFAM" id="SSF48179">
    <property type="entry name" value="6-phosphogluconate dehydrogenase C-terminal domain-like"/>
    <property type="match status" value="1"/>
</dbReference>
<dbReference type="InterPro" id="IPR046825">
    <property type="entry name" value="PDH_C"/>
</dbReference>
<dbReference type="OrthoDB" id="9809920at2"/>
<evidence type="ECO:0000256" key="1">
    <source>
        <dbReference type="ARBA" id="ARBA00005067"/>
    </source>
</evidence>
<comment type="similarity">
    <text evidence="2">Belongs to the prephenate/arogenate dehydrogenase family.</text>
</comment>
<proteinExistence type="inferred from homology"/>
<dbReference type="PANTHER" id="PTHR21363">
    <property type="entry name" value="PREPHENATE DEHYDROGENASE"/>
    <property type="match status" value="1"/>
</dbReference>
<organism evidence="11 12">
    <name type="scientific">Pseudazoarcus pumilus</name>
    <dbReference type="NCBI Taxonomy" id="2067960"/>
    <lineage>
        <taxon>Bacteria</taxon>
        <taxon>Pseudomonadati</taxon>
        <taxon>Pseudomonadota</taxon>
        <taxon>Betaproteobacteria</taxon>
        <taxon>Rhodocyclales</taxon>
        <taxon>Zoogloeaceae</taxon>
        <taxon>Pseudazoarcus</taxon>
    </lineage>
</organism>
<dbReference type="Proteomes" id="UP000242205">
    <property type="component" value="Chromosome"/>
</dbReference>
<dbReference type="InterPro" id="IPR008927">
    <property type="entry name" value="6-PGluconate_DH-like_C_sf"/>
</dbReference>
<dbReference type="KEGG" id="atw:C0099_06315"/>
<reference evidence="11 12" key="1">
    <citation type="submission" date="2018-01" db="EMBL/GenBank/DDBJ databases">
        <authorList>
            <person name="Fu G.-Y."/>
        </authorList>
    </citation>
    <scope>NUCLEOTIDE SEQUENCE [LARGE SCALE GENOMIC DNA]</scope>
    <source>
        <strain evidence="11 12">SY39</strain>
    </source>
</reference>
<keyword evidence="5" id="KW-0028">Amino-acid biosynthesis</keyword>
<dbReference type="AlphaFoldDB" id="A0A2I6S5Q6"/>
<dbReference type="SUPFAM" id="SSF51735">
    <property type="entry name" value="NAD(P)-binding Rossmann-fold domains"/>
    <property type="match status" value="1"/>
</dbReference>
<keyword evidence="8" id="KW-0057">Aromatic amino acid biosynthesis</keyword>
<protein>
    <recommendedName>
        <fullName evidence="3">prephenate dehydrogenase</fullName>
        <ecNumber evidence="3">1.3.1.12</ecNumber>
    </recommendedName>
</protein>
<evidence type="ECO:0000256" key="9">
    <source>
        <dbReference type="ARBA" id="ARBA00049260"/>
    </source>
</evidence>
<evidence type="ECO:0000256" key="7">
    <source>
        <dbReference type="ARBA" id="ARBA00023027"/>
    </source>
</evidence>
<dbReference type="FunFam" id="1.10.3660.10:FF:000003">
    <property type="entry name" value="Prephenate dehydrogenase"/>
    <property type="match status" value="1"/>
</dbReference>
<dbReference type="InterPro" id="IPR036291">
    <property type="entry name" value="NAD(P)-bd_dom_sf"/>
</dbReference>
<dbReference type="Gene3D" id="3.40.50.720">
    <property type="entry name" value="NAD(P)-binding Rossmann-like Domain"/>
    <property type="match status" value="1"/>
</dbReference>
<comment type="catalytic activity">
    <reaction evidence="9">
        <text>prephenate + NAD(+) = 3-(4-hydroxyphenyl)pyruvate + CO2 + NADH</text>
        <dbReference type="Rhea" id="RHEA:13869"/>
        <dbReference type="ChEBI" id="CHEBI:16526"/>
        <dbReference type="ChEBI" id="CHEBI:29934"/>
        <dbReference type="ChEBI" id="CHEBI:36242"/>
        <dbReference type="ChEBI" id="CHEBI:57540"/>
        <dbReference type="ChEBI" id="CHEBI:57945"/>
        <dbReference type="EC" id="1.3.1.12"/>
    </reaction>
</comment>
<keyword evidence="7" id="KW-0520">NAD</keyword>
<evidence type="ECO:0000313" key="12">
    <source>
        <dbReference type="Proteomes" id="UP000242205"/>
    </source>
</evidence>
<keyword evidence="6" id="KW-0560">Oxidoreductase</keyword>
<name>A0A2I6S5Q6_9RHOO</name>
<comment type="pathway">
    <text evidence="1">Amino-acid biosynthesis; L-tyrosine biosynthesis; (4-hydroxyphenyl)pyruvate from prephenate (NAD(+) route): step 1/1.</text>
</comment>
<evidence type="ECO:0000256" key="2">
    <source>
        <dbReference type="ARBA" id="ARBA00007964"/>
    </source>
</evidence>
<dbReference type="InterPro" id="IPR003099">
    <property type="entry name" value="Prephen_DH"/>
</dbReference>
<evidence type="ECO:0000256" key="4">
    <source>
        <dbReference type="ARBA" id="ARBA00022498"/>
    </source>
</evidence>
<keyword evidence="4" id="KW-0827">Tyrosine biosynthesis</keyword>
<dbReference type="Pfam" id="PF02153">
    <property type="entry name" value="PDH_N"/>
    <property type="match status" value="1"/>
</dbReference>
<dbReference type="GO" id="GO:0008977">
    <property type="term" value="F:prephenate dehydrogenase (NAD+) activity"/>
    <property type="evidence" value="ECO:0007669"/>
    <property type="project" value="UniProtKB-EC"/>
</dbReference>
<dbReference type="GO" id="GO:0070403">
    <property type="term" value="F:NAD+ binding"/>
    <property type="evidence" value="ECO:0007669"/>
    <property type="project" value="InterPro"/>
</dbReference>
<dbReference type="PANTHER" id="PTHR21363:SF0">
    <property type="entry name" value="PREPHENATE DEHYDROGENASE [NADP(+)]"/>
    <property type="match status" value="1"/>
</dbReference>
<dbReference type="FunFam" id="3.40.50.720:FF:000208">
    <property type="entry name" value="Prephenate dehydrogenase"/>
    <property type="match status" value="1"/>
</dbReference>
<evidence type="ECO:0000256" key="8">
    <source>
        <dbReference type="ARBA" id="ARBA00023141"/>
    </source>
</evidence>
<evidence type="ECO:0000256" key="5">
    <source>
        <dbReference type="ARBA" id="ARBA00022605"/>
    </source>
</evidence>
<feature type="domain" description="Prephenate/arogenate dehydrogenase" evidence="10">
    <location>
        <begin position="5"/>
        <end position="293"/>
    </location>
</feature>
<dbReference type="EC" id="1.3.1.12" evidence="3"/>
<dbReference type="EMBL" id="CP025682">
    <property type="protein sequence ID" value="AUN94589.1"/>
    <property type="molecule type" value="Genomic_DNA"/>
</dbReference>
<accession>A0A2I6S5Q6</accession>
<evidence type="ECO:0000256" key="6">
    <source>
        <dbReference type="ARBA" id="ARBA00023002"/>
    </source>
</evidence>
<dbReference type="PROSITE" id="PS51176">
    <property type="entry name" value="PDH_ADH"/>
    <property type="match status" value="1"/>
</dbReference>
<dbReference type="RefSeq" id="WP_102246657.1">
    <property type="nucleotide sequence ID" value="NZ_CP025682.1"/>
</dbReference>
<dbReference type="GO" id="GO:0006571">
    <property type="term" value="P:tyrosine biosynthetic process"/>
    <property type="evidence" value="ECO:0007669"/>
    <property type="project" value="UniProtKB-KW"/>
</dbReference>
<dbReference type="InterPro" id="IPR046826">
    <property type="entry name" value="PDH_N"/>
</dbReference>
<dbReference type="InterPro" id="IPR050812">
    <property type="entry name" value="Preph/Arog_dehydrog"/>
</dbReference>
<gene>
    <name evidence="11" type="ORF">C0099_06315</name>
</gene>
<evidence type="ECO:0000256" key="3">
    <source>
        <dbReference type="ARBA" id="ARBA00012068"/>
    </source>
</evidence>
<keyword evidence="12" id="KW-1185">Reference proteome</keyword>
<sequence length="297" mass="32055">MTMIDKLVVCGVGLIGGSFALALREAGLVRRVVGIGRTRAALDRAQALGVIDEVAGGWADALDGADFVLLAAPVGQMDAIMQAMAPYLGDDTVVTDAGSTKRDVIEAIYRNFGDRLANVVPAHPIAGAEKTGAEAAFASLYRERKVVLTPLPENEPSAVLRVREVWEACGAAVQEVPPHDHDRIFAAVSHLPHLLAFGLVHDLAERANAEQLFGFAASGFRDFTRIAGSSPEMWRDICIANRQPLLAELDQYLAELAYLRALLLSADGEQLERLFAEARDARLVWGERFRSDPGSVQ</sequence>
<dbReference type="Gene3D" id="1.10.3660.10">
    <property type="entry name" value="6-phosphogluconate dehydrogenase C-terminal like domain"/>
    <property type="match status" value="1"/>
</dbReference>
<evidence type="ECO:0000313" key="11">
    <source>
        <dbReference type="EMBL" id="AUN94589.1"/>
    </source>
</evidence>